<dbReference type="Gene3D" id="1.20.120.1770">
    <property type="match status" value="1"/>
</dbReference>
<dbReference type="Gene3D" id="2.60.40.4060">
    <property type="entry name" value="Reeler domain"/>
    <property type="match status" value="1"/>
</dbReference>
<dbReference type="SMART" id="SM00282">
    <property type="entry name" value="LamG"/>
    <property type="match status" value="3"/>
</dbReference>
<feature type="region of interest" description="Disordered" evidence="13">
    <location>
        <begin position="1143"/>
        <end position="1172"/>
    </location>
</feature>
<comment type="caution">
    <text evidence="20">The sequence shown here is derived from an EMBL/GenBank/DDBJ whole genome shotgun (WGS) entry which is preliminary data.</text>
</comment>
<feature type="transmembrane region" description="Helical" evidence="14">
    <location>
        <begin position="1368"/>
        <end position="1387"/>
    </location>
</feature>
<dbReference type="Pfam" id="PF00054">
    <property type="entry name" value="Laminin_G_1"/>
    <property type="match status" value="2"/>
</dbReference>
<evidence type="ECO:0000313" key="21">
    <source>
        <dbReference type="Proteomes" id="UP001152562"/>
    </source>
</evidence>
<accession>A0A9P0TI66</accession>
<evidence type="ECO:0000256" key="5">
    <source>
        <dbReference type="ARBA" id="ARBA00022692"/>
    </source>
</evidence>
<feature type="domain" description="Reelin" evidence="19">
    <location>
        <begin position="986"/>
        <end position="1152"/>
    </location>
</feature>
<dbReference type="Pfam" id="PF02014">
    <property type="entry name" value="Reeler"/>
    <property type="match status" value="1"/>
</dbReference>
<feature type="transmembrane region" description="Helical" evidence="14">
    <location>
        <begin position="1440"/>
        <end position="1459"/>
    </location>
</feature>
<keyword evidence="15" id="KW-0732">Signal</keyword>
<evidence type="ECO:0000256" key="12">
    <source>
        <dbReference type="PROSITE-ProRule" id="PRU00122"/>
    </source>
</evidence>
<evidence type="ECO:0000256" key="6">
    <source>
        <dbReference type="ARBA" id="ARBA00022982"/>
    </source>
</evidence>
<evidence type="ECO:0000256" key="14">
    <source>
        <dbReference type="SAM" id="Phobius"/>
    </source>
</evidence>
<dbReference type="CDD" id="cd08544">
    <property type="entry name" value="Reeler"/>
    <property type="match status" value="1"/>
</dbReference>
<dbReference type="Pfam" id="PF03351">
    <property type="entry name" value="DOMON"/>
    <property type="match status" value="1"/>
</dbReference>
<dbReference type="GO" id="GO:0016020">
    <property type="term" value="C:membrane"/>
    <property type="evidence" value="ECO:0007669"/>
    <property type="project" value="UniProtKB-SubCell"/>
</dbReference>
<comment type="subcellular location">
    <subcellularLocation>
        <location evidence="2">Membrane</location>
        <topology evidence="2">Multi-pass membrane protein</topology>
    </subcellularLocation>
</comment>
<evidence type="ECO:0000256" key="7">
    <source>
        <dbReference type="ARBA" id="ARBA00022989"/>
    </source>
</evidence>
<evidence type="ECO:0000256" key="8">
    <source>
        <dbReference type="ARBA" id="ARBA00023004"/>
    </source>
</evidence>
<dbReference type="InterPro" id="IPR000742">
    <property type="entry name" value="EGF"/>
</dbReference>
<evidence type="ECO:0008006" key="22">
    <source>
        <dbReference type="Google" id="ProtNLM"/>
    </source>
</evidence>
<dbReference type="Pfam" id="PF02210">
    <property type="entry name" value="Laminin_G_2"/>
    <property type="match status" value="1"/>
</dbReference>
<dbReference type="CDD" id="cd09628">
    <property type="entry name" value="DOMON_SDR_2_like"/>
    <property type="match status" value="1"/>
</dbReference>
<dbReference type="Gene3D" id="2.60.120.200">
    <property type="match status" value="3"/>
</dbReference>
<feature type="transmembrane region" description="Helical" evidence="14">
    <location>
        <begin position="1408"/>
        <end position="1428"/>
    </location>
</feature>
<dbReference type="InterPro" id="IPR006593">
    <property type="entry name" value="Cyt_b561/ferric_Rdtase_TM"/>
</dbReference>
<comment type="similarity">
    <text evidence="3">Belongs to the FRRS1 family.</text>
</comment>
<sequence>MAWSEMAWLWLAALLAALANAASRVPTQEPVLFEAAFQGRCGEGSPCEQLCSELHDGTYECGCGPGYVLHVDGYGCLEINSTKATEAPVKEDVLYQKDVSFSAELEVAPSTRFSNNIKHIDTTLQPSKEEKRENYSFTGEKSKELDGLKSLIEDGVSKADLNIISDGASDIDKMKITTLGPSLEQKVPGGTSSPKQTTAVEGCKCDPCTDPRCTCMLRKCKTDQKISIPRFSGSSWIALHALRGAYKRVRLRIRVRPERTRGVLLLTGEHDDLSGDYLALILRNGHVELRFDCGSGAGVLRSPEPVRLGRWNTVSVYRHRWDAWLRLNTGKRVRGRSKGLFSRMTFREPVWVGGAGNTTGLQSKLGLTEGLLGCVDFLRINGDTYRLVKDAVSTLDISECAPTLAPWRPLNEVTSEIIPHRHNDLDHAIYDINDIVHFEDNDIVMRDSKDQNKMDNFVMKYNDLKKMKFDNDKRDVKFVNDIDNDLKSEVKDCECQHGGGCVGTVCLCPLGYAGDKCEITLDLKVPRFNGSSYLRLPGLGNSAQSWLDIQITVKPTSGDGLLLYNAEDPSGDGDFFSLHLRDYFVEFAFDLGSGIALVRSAYPLKQNEWHRISVNRSGRRASLRIRYDTDTTHDASRSVTSRGVAKYLELRQPLMLGGAPQPLPARLALKNSYSGCVGQLIINDEELSVVSSALGGVNVDNCDDPRNDSCYNNICRERLEPVSYPKNLTDKTHHTIVAKKGFKLKNHKSKQKKRARMEKYKRKGFFKKRFENEIMTEGPVYDGQTYIQMKYISSNEINWGDTNSYPSFTGTDSFIHIDDEETMKRLLSYTLDINIRFRSVSPHGLLVWSGRAPLSPRTDFLSLAVENSVLVFRYDLGSGEVVIIANHTKVDDGLWHRARATRNRQAGVLEVDGLGSVGKISPGKLKQLNSENGLYIGGLPSIEINTNGKYKSGLVGVENLVTNLPYKMLPRKKEMKWIIITVLCLVKTSLQHGSGAPPGACLDQMPRHSNILPQSSVPPYAISTSSAQVRQGDSINVTIGSPFGAPVPIGGFILQARAIQNTEQIIGKFTSVPLPETTQIISCRGNNDTATHSTPEDKPPLSFTWEAPADFLGGVEFRATVAQSYATFWRNVESSLVEVVRPDTEITTSSPASSTQKTTQEPPVIMESKPKTTPPPLDLIYQGCADTKLCFGVPQNCISAGNCKAIVSVFVAGDVYTFEIQGTDNPKYVAAGLSTDNKMGDDSAMECVRNENGRVNLYTSWTYPKEEPYVKRSDSSQDIVQLLESSTIDGKLYCKFKRDVVSVVKGQTFDLANNKYYLMAVSGASMKDAERVGFHTLAYESTGEPLSLASVGAAAGSSKLLLKLHGSFMLIAWIGTASLGIVLARYFRKTWVGKTLGGKDIWFAYHRILMVATWLLTVVGFILILVEVGGFATTGDNPHAITGLITVILCFLQPIGAYFRPHPGTQKRPIFNWAHWLLGNAAHILGITTIFFAVYLQKAELPPWTVFILAAFVVFHVIMHIILSLTVCVSEGRISNGRVNSFPMKDMLGHSRQVSAVDRSSDAPMTEAYLFQLIDSLKPVPSDWLKNLMILAL</sequence>
<evidence type="ECO:0000256" key="9">
    <source>
        <dbReference type="ARBA" id="ARBA00023136"/>
    </source>
</evidence>
<evidence type="ECO:0000256" key="13">
    <source>
        <dbReference type="SAM" id="MobiDB-lite"/>
    </source>
</evidence>
<evidence type="ECO:0000256" key="11">
    <source>
        <dbReference type="ARBA" id="ARBA00023180"/>
    </source>
</evidence>
<dbReference type="SMART" id="SM00665">
    <property type="entry name" value="B561"/>
    <property type="match status" value="1"/>
</dbReference>
<feature type="domain" description="Laminin G" evidence="16">
    <location>
        <begin position="523"/>
        <end position="702"/>
    </location>
</feature>
<feature type="domain" description="DOMON" evidence="17">
    <location>
        <begin position="1203"/>
        <end position="1323"/>
    </location>
</feature>
<proteinExistence type="inferred from homology"/>
<dbReference type="PANTHER" id="PTHR15036:SF85">
    <property type="entry name" value="SP2353, ISOFORM A"/>
    <property type="match status" value="1"/>
</dbReference>
<feature type="chain" id="PRO_5040333830" description="EGF-like domain-containing protein" evidence="15">
    <location>
        <begin position="22"/>
        <end position="1593"/>
    </location>
</feature>
<dbReference type="CDD" id="cd08760">
    <property type="entry name" value="Cyt_b561_FRRS1_like"/>
    <property type="match status" value="1"/>
</dbReference>
<feature type="domain" description="Cytochrome b561" evidence="18">
    <location>
        <begin position="1328"/>
        <end position="1529"/>
    </location>
</feature>
<keyword evidence="4" id="KW-0813">Transport</keyword>
<keyword evidence="11" id="KW-0325">Glycoprotein</keyword>
<dbReference type="SMART" id="SM00181">
    <property type="entry name" value="EGF"/>
    <property type="match status" value="2"/>
</dbReference>
<dbReference type="Gene3D" id="2.10.25.10">
    <property type="entry name" value="Laminin"/>
    <property type="match status" value="1"/>
</dbReference>
<keyword evidence="5 14" id="KW-0812">Transmembrane</keyword>
<evidence type="ECO:0000256" key="1">
    <source>
        <dbReference type="ARBA" id="ARBA00001970"/>
    </source>
</evidence>
<dbReference type="PROSITE" id="PS50939">
    <property type="entry name" value="CYTOCHROME_B561"/>
    <property type="match status" value="1"/>
</dbReference>
<organism evidence="20 21">
    <name type="scientific">Pieris brassicae</name>
    <name type="common">White butterfly</name>
    <name type="synonym">Large white butterfly</name>
    <dbReference type="NCBI Taxonomy" id="7116"/>
    <lineage>
        <taxon>Eukaryota</taxon>
        <taxon>Metazoa</taxon>
        <taxon>Ecdysozoa</taxon>
        <taxon>Arthropoda</taxon>
        <taxon>Hexapoda</taxon>
        <taxon>Insecta</taxon>
        <taxon>Pterygota</taxon>
        <taxon>Neoptera</taxon>
        <taxon>Endopterygota</taxon>
        <taxon>Lepidoptera</taxon>
        <taxon>Glossata</taxon>
        <taxon>Ditrysia</taxon>
        <taxon>Papilionoidea</taxon>
        <taxon>Pieridae</taxon>
        <taxon>Pierinae</taxon>
        <taxon>Pieris</taxon>
    </lineage>
</organism>
<evidence type="ECO:0000259" key="16">
    <source>
        <dbReference type="PROSITE" id="PS50025"/>
    </source>
</evidence>
<evidence type="ECO:0000256" key="15">
    <source>
        <dbReference type="SAM" id="SignalP"/>
    </source>
</evidence>
<dbReference type="CDD" id="cd00110">
    <property type="entry name" value="LamG"/>
    <property type="match status" value="3"/>
</dbReference>
<dbReference type="PANTHER" id="PTHR15036">
    <property type="entry name" value="PIKACHURIN-LIKE PROTEIN"/>
    <property type="match status" value="1"/>
</dbReference>
<dbReference type="PROSITE" id="PS00022">
    <property type="entry name" value="EGF_1"/>
    <property type="match status" value="1"/>
</dbReference>
<evidence type="ECO:0000259" key="17">
    <source>
        <dbReference type="PROSITE" id="PS50836"/>
    </source>
</evidence>
<keyword evidence="9 14" id="KW-0472">Membrane</keyword>
<dbReference type="PROSITE" id="PS50025">
    <property type="entry name" value="LAM_G_DOMAIN"/>
    <property type="match status" value="3"/>
</dbReference>
<dbReference type="SUPFAM" id="SSF57196">
    <property type="entry name" value="EGF/Laminin"/>
    <property type="match status" value="1"/>
</dbReference>
<dbReference type="PROSITE" id="PS50836">
    <property type="entry name" value="DOMON"/>
    <property type="match status" value="1"/>
</dbReference>
<feature type="transmembrane region" description="Helical" evidence="14">
    <location>
        <begin position="1471"/>
        <end position="1495"/>
    </location>
</feature>
<evidence type="ECO:0000256" key="3">
    <source>
        <dbReference type="ARBA" id="ARBA00009195"/>
    </source>
</evidence>
<dbReference type="SMART" id="SM00664">
    <property type="entry name" value="DoH"/>
    <property type="match status" value="1"/>
</dbReference>
<dbReference type="PROSITE" id="PS01186">
    <property type="entry name" value="EGF_2"/>
    <property type="match status" value="1"/>
</dbReference>
<keyword evidence="8" id="KW-0408">Iron</keyword>
<keyword evidence="7 14" id="KW-1133">Transmembrane helix</keyword>
<keyword evidence="21" id="KW-1185">Reference proteome</keyword>
<evidence type="ECO:0000259" key="18">
    <source>
        <dbReference type="PROSITE" id="PS50939"/>
    </source>
</evidence>
<dbReference type="InterPro" id="IPR005018">
    <property type="entry name" value="DOMON_domain"/>
</dbReference>
<comment type="cofactor">
    <cofactor evidence="1">
        <name>heme b</name>
        <dbReference type="ChEBI" id="CHEBI:60344"/>
    </cofactor>
</comment>
<dbReference type="InterPro" id="IPR042307">
    <property type="entry name" value="Reeler_sf"/>
</dbReference>
<evidence type="ECO:0000256" key="4">
    <source>
        <dbReference type="ARBA" id="ARBA00022448"/>
    </source>
</evidence>
<gene>
    <name evidence="20" type="ORF">PIBRA_LOCUS6437</name>
</gene>
<evidence type="ECO:0000313" key="20">
    <source>
        <dbReference type="EMBL" id="CAH4029706.1"/>
    </source>
</evidence>
<dbReference type="InterPro" id="IPR013320">
    <property type="entry name" value="ConA-like_dom_sf"/>
</dbReference>
<name>A0A9P0TI66_PIEBR</name>
<feature type="compositionally biased region" description="Polar residues" evidence="13">
    <location>
        <begin position="1145"/>
        <end position="1161"/>
    </location>
</feature>
<keyword evidence="6" id="KW-0249">Electron transport</keyword>
<evidence type="ECO:0000256" key="10">
    <source>
        <dbReference type="ARBA" id="ARBA00023157"/>
    </source>
</evidence>
<dbReference type="PROSITE" id="PS51019">
    <property type="entry name" value="REELIN"/>
    <property type="match status" value="1"/>
</dbReference>
<protein>
    <recommendedName>
        <fullName evidence="22">EGF-like domain-containing protein</fullName>
    </recommendedName>
</protein>
<evidence type="ECO:0000259" key="19">
    <source>
        <dbReference type="PROSITE" id="PS51019"/>
    </source>
</evidence>
<feature type="domain" description="Laminin G" evidence="16">
    <location>
        <begin position="804"/>
        <end position="984"/>
    </location>
</feature>
<dbReference type="InterPro" id="IPR001791">
    <property type="entry name" value="Laminin_G"/>
</dbReference>
<feature type="transmembrane region" description="Helical" evidence="14">
    <location>
        <begin position="1507"/>
        <end position="1529"/>
    </location>
</feature>
<dbReference type="Proteomes" id="UP001152562">
    <property type="component" value="Unassembled WGS sequence"/>
</dbReference>
<dbReference type="InterPro" id="IPR050372">
    <property type="entry name" value="Neurexin-related_CASP"/>
</dbReference>
<dbReference type="EMBL" id="CALOZG010000009">
    <property type="protein sequence ID" value="CAH4029706.1"/>
    <property type="molecule type" value="Genomic_DNA"/>
</dbReference>
<dbReference type="SUPFAM" id="SSF49899">
    <property type="entry name" value="Concanavalin A-like lectins/glucanases"/>
    <property type="match status" value="3"/>
</dbReference>
<dbReference type="InterPro" id="IPR002861">
    <property type="entry name" value="Reeler_dom"/>
</dbReference>
<reference evidence="20" key="1">
    <citation type="submission" date="2022-05" db="EMBL/GenBank/DDBJ databases">
        <authorList>
            <person name="Okamura Y."/>
        </authorList>
    </citation>
    <scope>NUCLEOTIDE SEQUENCE</scope>
</reference>
<feature type="domain" description="Laminin G" evidence="16">
    <location>
        <begin position="226"/>
        <end position="400"/>
    </location>
</feature>
<keyword evidence="10" id="KW-1015">Disulfide bond</keyword>
<feature type="signal peptide" evidence="15">
    <location>
        <begin position="1"/>
        <end position="21"/>
    </location>
</feature>
<comment type="caution">
    <text evidence="12">Lacks conserved residue(s) required for the propagation of feature annotation.</text>
</comment>
<evidence type="ECO:0000256" key="2">
    <source>
        <dbReference type="ARBA" id="ARBA00004141"/>
    </source>
</evidence>